<dbReference type="Pfam" id="PF03462">
    <property type="entry name" value="PCRF"/>
    <property type="match status" value="1"/>
</dbReference>
<feature type="region of interest" description="Disordered" evidence="4">
    <location>
        <begin position="53"/>
        <end position="80"/>
    </location>
</feature>
<dbReference type="AlphaFoldDB" id="A0A388MC25"/>
<dbReference type="SUPFAM" id="SSF75620">
    <property type="entry name" value="Release factor"/>
    <property type="match status" value="1"/>
</dbReference>
<dbReference type="Gene3D" id="1.20.58.410">
    <property type="entry name" value="Release factor"/>
    <property type="match status" value="1"/>
</dbReference>
<dbReference type="GO" id="GO:0005737">
    <property type="term" value="C:cytoplasm"/>
    <property type="evidence" value="ECO:0007669"/>
    <property type="project" value="InterPro"/>
</dbReference>
<feature type="compositionally biased region" description="Low complexity" evidence="4">
    <location>
        <begin position="555"/>
        <end position="569"/>
    </location>
</feature>
<name>A0A388MC25_CHABU</name>
<dbReference type="PANTHER" id="PTHR43116:SF3">
    <property type="entry name" value="CLASS I PEPTIDE CHAIN RELEASE FACTOR"/>
    <property type="match status" value="1"/>
</dbReference>
<dbReference type="InterPro" id="IPR000352">
    <property type="entry name" value="Pep_chain_release_fac_I"/>
</dbReference>
<dbReference type="Gramene" id="GBG92009">
    <property type="protein sequence ID" value="GBG92009"/>
    <property type="gene ID" value="CBR_g54104"/>
</dbReference>
<feature type="region of interest" description="Disordered" evidence="4">
    <location>
        <begin position="549"/>
        <end position="591"/>
    </location>
</feature>
<dbReference type="Proteomes" id="UP000265515">
    <property type="component" value="Unassembled WGS sequence"/>
</dbReference>
<feature type="coiled-coil region" evidence="3">
    <location>
        <begin position="240"/>
        <end position="296"/>
    </location>
</feature>
<reference evidence="6 7" key="1">
    <citation type="journal article" date="2018" name="Cell">
        <title>The Chara Genome: Secondary Complexity and Implications for Plant Terrestrialization.</title>
        <authorList>
            <person name="Nishiyama T."/>
            <person name="Sakayama H."/>
            <person name="Vries J.D."/>
            <person name="Buschmann H."/>
            <person name="Saint-Marcoux D."/>
            <person name="Ullrich K.K."/>
            <person name="Haas F.B."/>
            <person name="Vanderstraeten L."/>
            <person name="Becker D."/>
            <person name="Lang D."/>
            <person name="Vosolsobe S."/>
            <person name="Rombauts S."/>
            <person name="Wilhelmsson P.K.I."/>
            <person name="Janitza P."/>
            <person name="Kern R."/>
            <person name="Heyl A."/>
            <person name="Rumpler F."/>
            <person name="Villalobos L.I.A.C."/>
            <person name="Clay J.M."/>
            <person name="Skokan R."/>
            <person name="Toyoda A."/>
            <person name="Suzuki Y."/>
            <person name="Kagoshima H."/>
            <person name="Schijlen E."/>
            <person name="Tajeshwar N."/>
            <person name="Catarino B."/>
            <person name="Hetherington A.J."/>
            <person name="Saltykova A."/>
            <person name="Bonnot C."/>
            <person name="Breuninger H."/>
            <person name="Symeonidi A."/>
            <person name="Radhakrishnan G.V."/>
            <person name="Van Nieuwerburgh F."/>
            <person name="Deforce D."/>
            <person name="Chang C."/>
            <person name="Karol K.G."/>
            <person name="Hedrich R."/>
            <person name="Ulvskov P."/>
            <person name="Glockner G."/>
            <person name="Delwiche C.F."/>
            <person name="Petrasek J."/>
            <person name="Van de Peer Y."/>
            <person name="Friml J."/>
            <person name="Beilby M."/>
            <person name="Dolan L."/>
            <person name="Kohara Y."/>
            <person name="Sugano S."/>
            <person name="Fujiyama A."/>
            <person name="Delaux P.-M."/>
            <person name="Quint M."/>
            <person name="TheiBen G."/>
            <person name="Hagemann M."/>
            <person name="Harholt J."/>
            <person name="Dunand C."/>
            <person name="Zachgo S."/>
            <person name="Langdale J."/>
            <person name="Maumus F."/>
            <person name="Straeten D.V.D."/>
            <person name="Gould S.B."/>
            <person name="Rensing S.A."/>
        </authorList>
    </citation>
    <scope>NUCLEOTIDE SEQUENCE [LARGE SCALE GENOMIC DNA]</scope>
    <source>
        <strain evidence="6 7">S276</strain>
    </source>
</reference>
<keyword evidence="2" id="KW-0648">Protein biosynthesis</keyword>
<dbReference type="Gene3D" id="3.30.70.1660">
    <property type="match status" value="1"/>
</dbReference>
<dbReference type="InterPro" id="IPR005139">
    <property type="entry name" value="PCRF"/>
</dbReference>
<organism evidence="6 7">
    <name type="scientific">Chara braunii</name>
    <name type="common">Braun's stonewort</name>
    <dbReference type="NCBI Taxonomy" id="69332"/>
    <lineage>
        <taxon>Eukaryota</taxon>
        <taxon>Viridiplantae</taxon>
        <taxon>Streptophyta</taxon>
        <taxon>Charophyceae</taxon>
        <taxon>Charales</taxon>
        <taxon>Characeae</taxon>
        <taxon>Chara</taxon>
    </lineage>
</organism>
<dbReference type="InterPro" id="IPR004374">
    <property type="entry name" value="PrfB"/>
</dbReference>
<evidence type="ECO:0000256" key="3">
    <source>
        <dbReference type="SAM" id="Coils"/>
    </source>
</evidence>
<dbReference type="PROSITE" id="PS00745">
    <property type="entry name" value="RF_PROK_I"/>
    <property type="match status" value="1"/>
</dbReference>
<proteinExistence type="inferred from homology"/>
<evidence type="ECO:0000256" key="2">
    <source>
        <dbReference type="ARBA" id="ARBA00022917"/>
    </source>
</evidence>
<keyword evidence="7" id="KW-1185">Reference proteome</keyword>
<dbReference type="STRING" id="69332.A0A388MC25"/>
<comment type="caution">
    <text evidence="6">The sequence shown here is derived from an EMBL/GenBank/DDBJ whole genome shotgun (WGS) entry which is preliminary data.</text>
</comment>
<evidence type="ECO:0000313" key="7">
    <source>
        <dbReference type="Proteomes" id="UP000265515"/>
    </source>
</evidence>
<accession>A0A388MC25</accession>
<dbReference type="OrthoDB" id="2019491at2759"/>
<comment type="similarity">
    <text evidence="1">Belongs to the prokaryotic/mitochondrial release factor family.</text>
</comment>
<dbReference type="EMBL" id="BFEA01000985">
    <property type="protein sequence ID" value="GBG92009.1"/>
    <property type="molecule type" value="Genomic_DNA"/>
</dbReference>
<feature type="domain" description="Prokaryotic-type class I peptide chain release factors" evidence="5">
    <location>
        <begin position="426"/>
        <end position="442"/>
    </location>
</feature>
<evidence type="ECO:0000313" key="6">
    <source>
        <dbReference type="EMBL" id="GBG92009.1"/>
    </source>
</evidence>
<dbReference type="HAMAP" id="MF_00094">
    <property type="entry name" value="Rel_fac_2"/>
    <property type="match status" value="1"/>
</dbReference>
<dbReference type="Pfam" id="PF00472">
    <property type="entry name" value="RF-1"/>
    <property type="match status" value="1"/>
</dbReference>
<evidence type="ECO:0000259" key="5">
    <source>
        <dbReference type="PROSITE" id="PS00745"/>
    </source>
</evidence>
<evidence type="ECO:0000256" key="1">
    <source>
        <dbReference type="ARBA" id="ARBA00010835"/>
    </source>
</evidence>
<protein>
    <recommendedName>
        <fullName evidence="5">Prokaryotic-type class I peptide chain release factors domain-containing protein</fullName>
    </recommendedName>
</protein>
<evidence type="ECO:0000256" key="4">
    <source>
        <dbReference type="SAM" id="MobiDB-lite"/>
    </source>
</evidence>
<dbReference type="Gene3D" id="3.30.160.20">
    <property type="match status" value="1"/>
</dbReference>
<dbReference type="PANTHER" id="PTHR43116">
    <property type="entry name" value="PEPTIDE CHAIN RELEASE FACTOR 2"/>
    <property type="match status" value="1"/>
</dbReference>
<dbReference type="InterPro" id="IPR045853">
    <property type="entry name" value="Pep_chain_release_fac_I_sf"/>
</dbReference>
<gene>
    <name evidence="6" type="ORF">CBR_g54104</name>
</gene>
<dbReference type="NCBIfam" id="TIGR00020">
    <property type="entry name" value="prfB"/>
    <property type="match status" value="1"/>
</dbReference>
<dbReference type="GO" id="GO:0016149">
    <property type="term" value="F:translation release factor activity, codon specific"/>
    <property type="evidence" value="ECO:0007669"/>
    <property type="project" value="InterPro"/>
</dbReference>
<sequence length="591" mass="65138">MISGVVTGSPCPWCKYARVYGVRKRVLEAGLSRRVQRGKMSSLSSFVCSAEAPLSRPSTNTGEWRGDQRGHSRSGPSSEASSILRRTFSWVDLSSPGRFSRSLPRHCKIASASMSETAPPLWTTSSPLAQELMFCPNRRRPLVSRAPRAPLWQQKCCRLVVAAQGPGSGSDGGAAVDMLDFYRLRRDVEELSEKLKQILLVEDIERKRATLADLEQQATLGDFWDDPSKAQGTLSEIMDIKQTLGELDKFREKVEDARTVVQLVEEGEEAPDTALLEEAESIIRWLEVELERYELAQLLSGPYDKKGAYLYITAGAGGTDAQDWAEMLLRMYVRWAESHKYKTKIVERSDGEEAGLKSATLEVDGKNAYGFLFGEKGTHRLVRQSPFNSKGLRQTSFGGVEVMPLLEDNALTLDIPDDDLEFQTSRAGGRGGQNVNKVESAVRVVHLPTGLAVRCTEERSQLANKNKALALLKSRLMVILEEQRKAEIREIRGDIVKAEWGQQIRNYVFHPYKLVKDVRTGVESSDIGAVMDGGLDDFIKGYLRMRQKQANADRSTPSSSSGASGSMPGNKATGQKWATVGGGDKKGGAGA</sequence>
<keyword evidence="3" id="KW-0175">Coiled coil</keyword>
<dbReference type="SMART" id="SM00937">
    <property type="entry name" value="PCRF"/>
    <property type="match status" value="1"/>
</dbReference>